<dbReference type="InterPro" id="IPR003594">
    <property type="entry name" value="HATPase_dom"/>
</dbReference>
<keyword evidence="3 6" id="KW-0597">Phosphoprotein</keyword>
<dbReference type="SUPFAM" id="SSF46689">
    <property type="entry name" value="Homeodomain-like"/>
    <property type="match status" value="1"/>
</dbReference>
<dbReference type="InterPro" id="IPR013783">
    <property type="entry name" value="Ig-like_fold"/>
</dbReference>
<evidence type="ECO:0000259" key="9">
    <source>
        <dbReference type="PROSITE" id="PS01124"/>
    </source>
</evidence>
<keyword evidence="7" id="KW-1133">Transmembrane helix</keyword>
<evidence type="ECO:0000313" key="12">
    <source>
        <dbReference type="EMBL" id="UXX80960.1"/>
    </source>
</evidence>
<keyword evidence="7" id="KW-0812">Transmembrane</keyword>
<dbReference type="Gene3D" id="1.10.287.130">
    <property type="match status" value="1"/>
</dbReference>
<keyword evidence="4" id="KW-0805">Transcription regulation</keyword>
<dbReference type="PANTHER" id="PTHR43547">
    <property type="entry name" value="TWO-COMPONENT HISTIDINE KINASE"/>
    <property type="match status" value="1"/>
</dbReference>
<dbReference type="SUPFAM" id="SSF101898">
    <property type="entry name" value="NHL repeat"/>
    <property type="match status" value="1"/>
</dbReference>
<dbReference type="InterPro" id="IPR004358">
    <property type="entry name" value="Sig_transdc_His_kin-like_C"/>
</dbReference>
<feature type="modified residue" description="4-aspartylphosphate" evidence="6">
    <location>
        <position position="1174"/>
    </location>
</feature>
<keyword evidence="8" id="KW-0732">Signal</keyword>
<dbReference type="SUPFAM" id="SSF52172">
    <property type="entry name" value="CheY-like"/>
    <property type="match status" value="1"/>
</dbReference>
<comment type="catalytic activity">
    <reaction evidence="1">
        <text>ATP + protein L-histidine = ADP + protein N-phospho-L-histidine.</text>
        <dbReference type="EC" id="2.7.13.3"/>
    </reaction>
</comment>
<evidence type="ECO:0000256" key="8">
    <source>
        <dbReference type="SAM" id="SignalP"/>
    </source>
</evidence>
<dbReference type="Proteomes" id="UP001062165">
    <property type="component" value="Chromosome"/>
</dbReference>
<dbReference type="SMART" id="SM00448">
    <property type="entry name" value="REC"/>
    <property type="match status" value="1"/>
</dbReference>
<dbReference type="Pfam" id="PF00072">
    <property type="entry name" value="Response_reg"/>
    <property type="match status" value="1"/>
</dbReference>
<dbReference type="Pfam" id="PF12833">
    <property type="entry name" value="HTH_18"/>
    <property type="match status" value="1"/>
</dbReference>
<evidence type="ECO:0000256" key="6">
    <source>
        <dbReference type="PROSITE-ProRule" id="PRU00169"/>
    </source>
</evidence>
<dbReference type="SUPFAM" id="SSF47384">
    <property type="entry name" value="Homodimeric domain of signal transducing histidine kinase"/>
    <property type="match status" value="1"/>
</dbReference>
<evidence type="ECO:0000256" key="1">
    <source>
        <dbReference type="ARBA" id="ARBA00000085"/>
    </source>
</evidence>
<dbReference type="CDD" id="cd00082">
    <property type="entry name" value="HisKA"/>
    <property type="match status" value="1"/>
</dbReference>
<dbReference type="InterPro" id="IPR003661">
    <property type="entry name" value="HisK_dim/P_dom"/>
</dbReference>
<evidence type="ECO:0000256" key="4">
    <source>
        <dbReference type="ARBA" id="ARBA00023015"/>
    </source>
</evidence>
<feature type="signal peptide" evidence="8">
    <location>
        <begin position="1"/>
        <end position="19"/>
    </location>
</feature>
<dbReference type="InterPro" id="IPR001789">
    <property type="entry name" value="Sig_transdc_resp-reg_receiver"/>
</dbReference>
<dbReference type="InterPro" id="IPR036890">
    <property type="entry name" value="HATPase_C_sf"/>
</dbReference>
<evidence type="ECO:0000256" key="3">
    <source>
        <dbReference type="ARBA" id="ARBA00022553"/>
    </source>
</evidence>
<dbReference type="InterPro" id="IPR011110">
    <property type="entry name" value="Reg_prop"/>
</dbReference>
<name>A0ABY6DAT9_9BACT</name>
<keyword evidence="5" id="KW-0804">Transcription</keyword>
<dbReference type="InterPro" id="IPR009057">
    <property type="entry name" value="Homeodomain-like_sf"/>
</dbReference>
<evidence type="ECO:0000256" key="5">
    <source>
        <dbReference type="ARBA" id="ARBA00023163"/>
    </source>
</evidence>
<dbReference type="InterPro" id="IPR015943">
    <property type="entry name" value="WD40/YVTN_repeat-like_dom_sf"/>
</dbReference>
<dbReference type="SMART" id="SM00342">
    <property type="entry name" value="HTH_ARAC"/>
    <property type="match status" value="1"/>
</dbReference>
<evidence type="ECO:0000256" key="2">
    <source>
        <dbReference type="ARBA" id="ARBA00012438"/>
    </source>
</evidence>
<dbReference type="PROSITE" id="PS50110">
    <property type="entry name" value="RESPONSE_REGULATORY"/>
    <property type="match status" value="1"/>
</dbReference>
<dbReference type="EMBL" id="CP106735">
    <property type="protein sequence ID" value="UXX80960.1"/>
    <property type="molecule type" value="Genomic_DNA"/>
</dbReference>
<evidence type="ECO:0000256" key="7">
    <source>
        <dbReference type="SAM" id="Phobius"/>
    </source>
</evidence>
<dbReference type="Gene3D" id="2.130.10.10">
    <property type="entry name" value="YVTN repeat-like/Quinoprotein amine dehydrogenase"/>
    <property type="match status" value="2"/>
</dbReference>
<dbReference type="Gene3D" id="3.40.50.2300">
    <property type="match status" value="1"/>
</dbReference>
<gene>
    <name evidence="12" type="ORF">N7E81_07595</name>
</gene>
<protein>
    <recommendedName>
        <fullName evidence="2">histidine kinase</fullName>
        <ecNumber evidence="2">2.7.13.3</ecNumber>
    </recommendedName>
</protein>
<dbReference type="PANTHER" id="PTHR43547:SF2">
    <property type="entry name" value="HYBRID SIGNAL TRANSDUCTION HISTIDINE KINASE C"/>
    <property type="match status" value="1"/>
</dbReference>
<dbReference type="Pfam" id="PF07494">
    <property type="entry name" value="Reg_prop"/>
    <property type="match status" value="6"/>
</dbReference>
<feature type="domain" description="Histidine kinase" evidence="10">
    <location>
        <begin position="864"/>
        <end position="1091"/>
    </location>
</feature>
<dbReference type="Gene3D" id="2.60.40.10">
    <property type="entry name" value="Immunoglobulins"/>
    <property type="match status" value="1"/>
</dbReference>
<accession>A0ABY6DAT9</accession>
<dbReference type="Pfam" id="PF00512">
    <property type="entry name" value="HisKA"/>
    <property type="match status" value="1"/>
</dbReference>
<feature type="domain" description="Response regulatory" evidence="11">
    <location>
        <begin position="1126"/>
        <end position="1241"/>
    </location>
</feature>
<keyword evidence="13" id="KW-1185">Reference proteome</keyword>
<dbReference type="Pfam" id="PF02518">
    <property type="entry name" value="HATPase_c"/>
    <property type="match status" value="1"/>
</dbReference>
<organism evidence="12 13">
    <name type="scientific">Reichenbachiella carrageenanivorans</name>
    <dbReference type="NCBI Taxonomy" id="2979869"/>
    <lineage>
        <taxon>Bacteria</taxon>
        <taxon>Pseudomonadati</taxon>
        <taxon>Bacteroidota</taxon>
        <taxon>Cytophagia</taxon>
        <taxon>Cytophagales</taxon>
        <taxon>Reichenbachiellaceae</taxon>
        <taxon>Reichenbachiella</taxon>
    </lineage>
</organism>
<dbReference type="SUPFAM" id="SSF63829">
    <property type="entry name" value="Calcium-dependent phosphotriesterase"/>
    <property type="match status" value="2"/>
</dbReference>
<feature type="domain" description="HTH araC/xylS-type" evidence="9">
    <location>
        <begin position="1273"/>
        <end position="1372"/>
    </location>
</feature>
<dbReference type="Gene3D" id="1.10.10.60">
    <property type="entry name" value="Homeodomain-like"/>
    <property type="match status" value="1"/>
</dbReference>
<feature type="transmembrane region" description="Helical" evidence="7">
    <location>
        <begin position="811"/>
        <end position="833"/>
    </location>
</feature>
<dbReference type="Pfam" id="PF07495">
    <property type="entry name" value="Y_Y_Y"/>
    <property type="match status" value="1"/>
</dbReference>
<dbReference type="InterPro" id="IPR011123">
    <property type="entry name" value="Y_Y_Y"/>
</dbReference>
<dbReference type="SMART" id="SM00387">
    <property type="entry name" value="HATPase_c"/>
    <property type="match status" value="1"/>
</dbReference>
<dbReference type="SMART" id="SM00388">
    <property type="entry name" value="HisKA"/>
    <property type="match status" value="1"/>
</dbReference>
<dbReference type="InterPro" id="IPR018060">
    <property type="entry name" value="HTH_AraC"/>
</dbReference>
<evidence type="ECO:0000313" key="13">
    <source>
        <dbReference type="Proteomes" id="UP001062165"/>
    </source>
</evidence>
<dbReference type="EC" id="2.7.13.3" evidence="2"/>
<keyword evidence="7" id="KW-0472">Membrane</keyword>
<dbReference type="Gene3D" id="3.30.565.10">
    <property type="entry name" value="Histidine kinase-like ATPase, C-terminal domain"/>
    <property type="match status" value="1"/>
</dbReference>
<feature type="chain" id="PRO_5046526000" description="histidine kinase" evidence="8">
    <location>
        <begin position="20"/>
        <end position="1372"/>
    </location>
</feature>
<dbReference type="SUPFAM" id="SSF55874">
    <property type="entry name" value="ATPase domain of HSP90 chaperone/DNA topoisomerase II/histidine kinase"/>
    <property type="match status" value="1"/>
</dbReference>
<sequence length="1372" mass="156987">MIKTRLLFGLLLLTMATIGSDLKADASRFKYITHDDGLSQSEVYSFLQDSRNFMWIGTVDGLNKFDGYHIEKFYTEKDNKYTLSNNTVRALAEDGQGRVWIGTDDGLSVYDPLTEKIQQIDIPILQGQIVTILSLLTDQKYMWFSSTQGLFRCQIKGRSIKELSNSFEQIKFPENQFSDSNQRVNAIIKTNDGSYWLEVQRSLLNFVIQEDGRIVFVRFHKFDGLNDLRNLTEDKDGNLWMSSVNEGVIRFNPLTRKMTRLNANKPAPYSLTSNTVSSIAFDHDGNMWVSTTDKGLNFIAYEHLGNDQINTKHYRPNKNDPYGLQSDLLYKLYVSRENTLWIGTIGKGAAIFDPDQKAFETYRIPTEGSINTTNSNFIRALNEDKKGNLWIGTHNNGLFIYDKLTLTYKKVGFENHAIFFIYPAYEDLLWVCGNHGISLCRYTNKKLQIVNETKHQQATFNIVKSRSDVYWSGSFQGINRIESKPGVAPKYQQLENLIAQKMSYENTRVLFYDSISHTLLAGTEGGGLNQIFLNNEHTPTHIKVYKTSNADSSISSNYIRSIARDAHGDIWLGTYEGVNKVIQNPKSNQLSFEVYSTHHGLPNNMIQSILPDDTGNLWLGTNNGLCRFNPRSMNIQTFNANDGLQSSEFSEHTAFQSKDGCFYFGGIDGFNSFFPHEIVGTKNKPTITVTDFYLFNKKPLIETDSENRVILSKSILLTDTIILFHDQNDIRFDFSAMVYTNPDKIKYVYKLEGYDKDWIYTDSEHRNANYTNLSFGEYTFRVKSTNIDGVWNDNERQIFIKILAPFALTPWAFFLYFIGFVLIILYLTTFSVMRITTKKKILLENDHNQKIHELDELRTRFFINISHDLRTPLTLILGPLKQLTKTIAEDNPLHSYVQLIDRNIQRLNYLIEQILDVRKAETGFLKANPSHTDIIFFLKEEMSHFGQALIEKNLTLNIINDQNEIAFPFDRDMIGKILFNLSSNAIKHSQSGSINIYVAIVEAHTIENYNAENNSQRYVKISIEDCGPGMSELTMSRIFERFYQNESASYKGFGIGLSHCKDLIDAHKGYIHVESQLGKSTTFSFYLPMDMKETTGNIESNVNISNMSNIIDEPDPSTINGLHSETILLVEDNADMREYLRLELAETYNILQAEDGIAGLKLAQKELPDLIVSDIMMPNMNGVEMCKELKSNVKTSHIPVIILTAKTDKSTKYKGLETGADDYVSKPFDIELLTLRIKNLLEQRIKLRLMFQQNRELSPSLITVTSADEKFLTQLMEEIEKGIPESSFSVNTLENMMGMSHANFYRKVKSLTGQSGKELLQSMRMKRAYQLLTNQNLRVSEVAYMVGFTNPKYFTKCFKEEYGVLPSAIESS</sequence>
<dbReference type="InterPro" id="IPR036097">
    <property type="entry name" value="HisK_dim/P_sf"/>
</dbReference>
<evidence type="ECO:0000259" key="10">
    <source>
        <dbReference type="PROSITE" id="PS50109"/>
    </source>
</evidence>
<dbReference type="PROSITE" id="PS50109">
    <property type="entry name" value="HIS_KIN"/>
    <property type="match status" value="1"/>
</dbReference>
<evidence type="ECO:0000259" key="11">
    <source>
        <dbReference type="PROSITE" id="PS50110"/>
    </source>
</evidence>
<dbReference type="PRINTS" id="PR00344">
    <property type="entry name" value="BCTRLSENSOR"/>
</dbReference>
<dbReference type="InterPro" id="IPR011006">
    <property type="entry name" value="CheY-like_superfamily"/>
</dbReference>
<reference evidence="12" key="1">
    <citation type="submission" date="2022-10" db="EMBL/GenBank/DDBJ databases">
        <title>Comparative genomics and taxonomic characterization of three novel marine species of genus Reichenbachiella exhibiting antioxidant and polysaccharide degradation activities.</title>
        <authorList>
            <person name="Muhammad N."/>
            <person name="Lee Y.-J."/>
            <person name="Ko J."/>
            <person name="Kim S.-G."/>
        </authorList>
    </citation>
    <scope>NUCLEOTIDE SEQUENCE</scope>
    <source>
        <strain evidence="12">Wsw4-B4</strain>
    </source>
</reference>
<dbReference type="InterPro" id="IPR005467">
    <property type="entry name" value="His_kinase_dom"/>
</dbReference>
<proteinExistence type="predicted"/>
<dbReference type="RefSeq" id="WP_263052689.1">
    <property type="nucleotide sequence ID" value="NZ_CP106735.1"/>
</dbReference>
<dbReference type="PROSITE" id="PS01124">
    <property type="entry name" value="HTH_ARAC_FAMILY_2"/>
    <property type="match status" value="1"/>
</dbReference>